<evidence type="ECO:0000313" key="2">
    <source>
        <dbReference type="Proteomes" id="UP001211907"/>
    </source>
</evidence>
<comment type="caution">
    <text evidence="1">The sequence shown here is derived from an EMBL/GenBank/DDBJ whole genome shotgun (WGS) entry which is preliminary data.</text>
</comment>
<protein>
    <submittedName>
        <fullName evidence="1">Uncharacterized protein</fullName>
    </submittedName>
</protein>
<gene>
    <name evidence="1" type="ORF">HK100_002570</name>
</gene>
<sequence length="139" mass="16276">MDLCDLLSLKIKEQLQMITLLEKELSNTRDVIKRKDRMFEDFRVQAAKDLAKATIESKETLAKLKDERTVESNKLKSTVRELELQLFKEQLKSKQLEESQKKILNNFAVSREHDVEIILNDMSKLKSVISKSLVERLKQ</sequence>
<dbReference type="Proteomes" id="UP001211907">
    <property type="component" value="Unassembled WGS sequence"/>
</dbReference>
<evidence type="ECO:0000313" key="1">
    <source>
        <dbReference type="EMBL" id="KAJ3142504.1"/>
    </source>
</evidence>
<proteinExistence type="predicted"/>
<name>A0AAD5TBG3_9FUNG</name>
<keyword evidence="2" id="KW-1185">Reference proteome</keyword>
<organism evidence="1 2">
    <name type="scientific">Physocladia obscura</name>
    <dbReference type="NCBI Taxonomy" id="109957"/>
    <lineage>
        <taxon>Eukaryota</taxon>
        <taxon>Fungi</taxon>
        <taxon>Fungi incertae sedis</taxon>
        <taxon>Chytridiomycota</taxon>
        <taxon>Chytridiomycota incertae sedis</taxon>
        <taxon>Chytridiomycetes</taxon>
        <taxon>Chytridiales</taxon>
        <taxon>Chytriomycetaceae</taxon>
        <taxon>Physocladia</taxon>
    </lineage>
</organism>
<dbReference type="EMBL" id="JADGJH010000016">
    <property type="protein sequence ID" value="KAJ3142504.1"/>
    <property type="molecule type" value="Genomic_DNA"/>
</dbReference>
<reference evidence="1" key="1">
    <citation type="submission" date="2020-05" db="EMBL/GenBank/DDBJ databases">
        <title>Phylogenomic resolution of chytrid fungi.</title>
        <authorList>
            <person name="Stajich J.E."/>
            <person name="Amses K."/>
            <person name="Simmons R."/>
            <person name="Seto K."/>
            <person name="Myers J."/>
            <person name="Bonds A."/>
            <person name="Quandt C.A."/>
            <person name="Barry K."/>
            <person name="Liu P."/>
            <person name="Grigoriev I."/>
            <person name="Longcore J.E."/>
            <person name="James T.Y."/>
        </authorList>
    </citation>
    <scope>NUCLEOTIDE SEQUENCE</scope>
    <source>
        <strain evidence="1">JEL0513</strain>
    </source>
</reference>
<dbReference type="AlphaFoldDB" id="A0AAD5TBG3"/>
<accession>A0AAD5TBG3</accession>